<proteinExistence type="predicted"/>
<dbReference type="PIRSF" id="PIRSF038973">
    <property type="entry name" value="SpoIIM"/>
    <property type="match status" value="1"/>
</dbReference>
<keyword evidence="1" id="KW-1133">Transmembrane helix</keyword>
<reference evidence="2 3" key="1">
    <citation type="submission" date="2018-08" db="EMBL/GenBank/DDBJ databases">
        <title>A genome reference for cultivated species of the human gut microbiota.</title>
        <authorList>
            <person name="Zou Y."/>
            <person name="Xue W."/>
            <person name="Luo G."/>
        </authorList>
    </citation>
    <scope>NUCLEOTIDE SEQUENCE [LARGE SCALE GENOMIC DNA]</scope>
    <source>
        <strain evidence="2 3">AM25-6</strain>
    </source>
</reference>
<feature type="transmembrane region" description="Helical" evidence="1">
    <location>
        <begin position="31"/>
        <end position="52"/>
    </location>
</feature>
<dbReference type="InterPro" id="IPR014196">
    <property type="entry name" value="SpoIIM"/>
</dbReference>
<keyword evidence="1" id="KW-0472">Membrane</keyword>
<dbReference type="Proteomes" id="UP000261212">
    <property type="component" value="Unassembled WGS sequence"/>
</dbReference>
<feature type="transmembrane region" description="Helical" evidence="1">
    <location>
        <begin position="190"/>
        <end position="223"/>
    </location>
</feature>
<dbReference type="NCBIfam" id="TIGR02831">
    <property type="entry name" value="spo_II_M"/>
    <property type="match status" value="1"/>
</dbReference>
<sequence>MSFLLFLLNQKVEFMIREFINYHFKENKNKYLFFLFVFILGIAIGGVTIYFLSSEQIEELVNYINSFFSLLTKDTSTINSKEIFTSTLLRDAKIYVFLWILGLSVLSLIYSISIVFYNGFLLGFTNTFFIYKFGLKGILFALAVLIVQNLIKTAALLFASVTASSFKYIIQKNNKSRYKQVNNSAFYIRYTIYIVMAFLLNVLGIYIESYVVPMFIVIFSSAFL</sequence>
<evidence type="ECO:0000313" key="2">
    <source>
        <dbReference type="EMBL" id="RGD75441.1"/>
    </source>
</evidence>
<evidence type="ECO:0000313" key="3">
    <source>
        <dbReference type="Proteomes" id="UP000261212"/>
    </source>
</evidence>
<name>A0A3E3E1K6_9FIRM</name>
<dbReference type="EMBL" id="QUSM01000002">
    <property type="protein sequence ID" value="RGD75441.1"/>
    <property type="molecule type" value="Genomic_DNA"/>
</dbReference>
<organism evidence="2 3">
    <name type="scientific">Anaerofustis stercorihominis</name>
    <dbReference type="NCBI Taxonomy" id="214853"/>
    <lineage>
        <taxon>Bacteria</taxon>
        <taxon>Bacillati</taxon>
        <taxon>Bacillota</taxon>
        <taxon>Clostridia</taxon>
        <taxon>Eubacteriales</taxon>
        <taxon>Eubacteriaceae</taxon>
        <taxon>Anaerofustis</taxon>
    </lineage>
</organism>
<feature type="transmembrane region" description="Helical" evidence="1">
    <location>
        <begin position="94"/>
        <end position="117"/>
    </location>
</feature>
<keyword evidence="1" id="KW-0812">Transmembrane</keyword>
<evidence type="ECO:0000256" key="1">
    <source>
        <dbReference type="SAM" id="Phobius"/>
    </source>
</evidence>
<dbReference type="AlphaFoldDB" id="A0A3E3E1K6"/>
<dbReference type="Pfam" id="PF01944">
    <property type="entry name" value="SpoIIM"/>
    <property type="match status" value="1"/>
</dbReference>
<gene>
    <name evidence="2" type="primary">spoIIM</name>
    <name evidence="2" type="ORF">DW687_03705</name>
</gene>
<dbReference type="InterPro" id="IPR002798">
    <property type="entry name" value="SpoIIM-like"/>
</dbReference>
<accession>A0A3E3E1K6</accession>
<comment type="caution">
    <text evidence="2">The sequence shown here is derived from an EMBL/GenBank/DDBJ whole genome shotgun (WGS) entry which is preliminary data.</text>
</comment>
<protein>
    <submittedName>
        <fullName evidence="2">Stage II sporulation protein M</fullName>
    </submittedName>
</protein>